<dbReference type="GO" id="GO:0016020">
    <property type="term" value="C:membrane"/>
    <property type="evidence" value="ECO:0007669"/>
    <property type="project" value="UniProtKB-SubCell"/>
</dbReference>
<accession>A0A135L595</accession>
<reference evidence="6 7" key="1">
    <citation type="submission" date="2016-02" db="EMBL/GenBank/DDBJ databases">
        <title>Draft Genome for Tepidibacillus decaturensis nov. sp. Strain Z9, an Anaerobic, Moderately Thermophilic and Heterotrophic Bacterium from Deep Subsurface of the Illinois Basin, USA.</title>
        <authorList>
            <person name="Dong Y."/>
            <person name="Chang J.Y."/>
            <person name="Sanford R."/>
            <person name="Fouke B.W."/>
        </authorList>
    </citation>
    <scope>NUCLEOTIDE SEQUENCE [LARGE SCALE GENOMIC DNA]</scope>
    <source>
        <strain evidence="6 7">Z9</strain>
    </source>
</reference>
<dbReference type="InterPro" id="IPR052527">
    <property type="entry name" value="Metal_cation-efflux_comp"/>
</dbReference>
<keyword evidence="6" id="KW-0489">Methyltransferase</keyword>
<dbReference type="GO" id="GO:0032259">
    <property type="term" value="P:methylation"/>
    <property type="evidence" value="ECO:0007669"/>
    <property type="project" value="UniProtKB-KW"/>
</dbReference>
<evidence type="ECO:0000256" key="1">
    <source>
        <dbReference type="ARBA" id="ARBA00004141"/>
    </source>
</evidence>
<feature type="transmembrane region" description="Helical" evidence="5">
    <location>
        <begin position="42"/>
        <end position="58"/>
    </location>
</feature>
<dbReference type="Proteomes" id="UP000070352">
    <property type="component" value="Unassembled WGS sequence"/>
</dbReference>
<dbReference type="GO" id="GO:0004671">
    <property type="term" value="F:protein C-terminal S-isoprenylcysteine carboxyl O-methyltransferase activity"/>
    <property type="evidence" value="ECO:0007669"/>
    <property type="project" value="InterPro"/>
</dbReference>
<evidence type="ECO:0000256" key="4">
    <source>
        <dbReference type="ARBA" id="ARBA00023136"/>
    </source>
</evidence>
<keyword evidence="4 5" id="KW-0472">Membrane</keyword>
<sequence length="186" mass="21859">MTFLSLFLTFVILQRIFELYIAKKNAVYIESLGGFEVGQKHYPFIVMLHITFLLSVYIESSDLTFLPTWWPIPFTIFVLAQGMRFWTMASLGRFWNTRIYILPNSKPIHKGPYQFIRHPNYLIVMVEIITIPLIFGAYYSAILFPILNTLLLTIRIKVEEKALSACTSYKEEMETIPRFFPQKNNQ</sequence>
<evidence type="ECO:0000256" key="3">
    <source>
        <dbReference type="ARBA" id="ARBA00022989"/>
    </source>
</evidence>
<feature type="transmembrane region" description="Helical" evidence="5">
    <location>
        <begin position="65"/>
        <end position="86"/>
    </location>
</feature>
<organism evidence="6 7">
    <name type="scientific">Tepidibacillus decaturensis</name>
    <dbReference type="NCBI Taxonomy" id="1413211"/>
    <lineage>
        <taxon>Bacteria</taxon>
        <taxon>Bacillati</taxon>
        <taxon>Bacillota</taxon>
        <taxon>Bacilli</taxon>
        <taxon>Bacillales</taxon>
        <taxon>Bacillaceae</taxon>
        <taxon>Tepidibacillus</taxon>
    </lineage>
</organism>
<dbReference type="RefSeq" id="WP_068725510.1">
    <property type="nucleotide sequence ID" value="NZ_LSKU01000001.1"/>
</dbReference>
<evidence type="ECO:0000256" key="5">
    <source>
        <dbReference type="SAM" id="Phobius"/>
    </source>
</evidence>
<comment type="caution">
    <text evidence="6">The sequence shown here is derived from an EMBL/GenBank/DDBJ whole genome shotgun (WGS) entry which is preliminary data.</text>
</comment>
<dbReference type="Pfam" id="PF04140">
    <property type="entry name" value="ICMT"/>
    <property type="match status" value="1"/>
</dbReference>
<evidence type="ECO:0000313" key="6">
    <source>
        <dbReference type="EMBL" id="KXG44146.1"/>
    </source>
</evidence>
<dbReference type="PANTHER" id="PTHR43847:SF1">
    <property type="entry name" value="BLL3993 PROTEIN"/>
    <property type="match status" value="1"/>
</dbReference>
<protein>
    <submittedName>
        <fullName evidence="6">Isoprenylcysteine carboxyl methyltransferase</fullName>
    </submittedName>
</protein>
<comment type="subcellular location">
    <subcellularLocation>
        <location evidence="1">Membrane</location>
        <topology evidence="1">Multi-pass membrane protein</topology>
    </subcellularLocation>
</comment>
<gene>
    <name evidence="6" type="ORF">U473_09130</name>
</gene>
<feature type="transmembrane region" description="Helical" evidence="5">
    <location>
        <begin position="121"/>
        <end position="147"/>
    </location>
</feature>
<dbReference type="AlphaFoldDB" id="A0A135L595"/>
<name>A0A135L595_9BACI</name>
<evidence type="ECO:0000313" key="7">
    <source>
        <dbReference type="Proteomes" id="UP000070352"/>
    </source>
</evidence>
<evidence type="ECO:0000256" key="2">
    <source>
        <dbReference type="ARBA" id="ARBA00022692"/>
    </source>
</evidence>
<keyword evidence="6" id="KW-0808">Transferase</keyword>
<dbReference type="OrthoDB" id="7203053at2"/>
<keyword evidence="3 5" id="KW-1133">Transmembrane helix</keyword>
<keyword evidence="2 5" id="KW-0812">Transmembrane</keyword>
<dbReference type="PANTHER" id="PTHR43847">
    <property type="entry name" value="BLL3993 PROTEIN"/>
    <property type="match status" value="1"/>
</dbReference>
<keyword evidence="7" id="KW-1185">Reference proteome</keyword>
<dbReference type="InterPro" id="IPR007269">
    <property type="entry name" value="ICMT_MeTrfase"/>
</dbReference>
<proteinExistence type="predicted"/>
<dbReference type="STRING" id="1413211.U473_09130"/>
<dbReference type="Gene3D" id="1.20.120.1630">
    <property type="match status" value="1"/>
</dbReference>
<dbReference type="EMBL" id="LSKU01000001">
    <property type="protein sequence ID" value="KXG44146.1"/>
    <property type="molecule type" value="Genomic_DNA"/>
</dbReference>